<comment type="caution">
    <text evidence="1">The sequence shown here is derived from an EMBL/GenBank/DDBJ whole genome shotgun (WGS) entry which is preliminary data.</text>
</comment>
<organism evidence="1 2">
    <name type="scientific">Streptomyces nanshensis</name>
    <dbReference type="NCBI Taxonomy" id="518642"/>
    <lineage>
        <taxon>Bacteria</taxon>
        <taxon>Bacillati</taxon>
        <taxon>Actinomycetota</taxon>
        <taxon>Actinomycetes</taxon>
        <taxon>Kitasatosporales</taxon>
        <taxon>Streptomycetaceae</taxon>
        <taxon>Streptomyces</taxon>
    </lineage>
</organism>
<proteinExistence type="predicted"/>
<reference evidence="1 2" key="1">
    <citation type="journal article" date="2016" name="Front. Microbiol.">
        <title>Comparative Genomics Analysis of Streptomyces Species Reveals Their Adaptation to the Marine Environment and Their Diversity at the Genomic Level.</title>
        <authorList>
            <person name="Tian X."/>
            <person name="Zhang Z."/>
            <person name="Yang T."/>
            <person name="Chen M."/>
            <person name="Li J."/>
            <person name="Chen F."/>
            <person name="Yang J."/>
            <person name="Li W."/>
            <person name="Zhang B."/>
            <person name="Zhang Z."/>
            <person name="Wu J."/>
            <person name="Zhang C."/>
            <person name="Long L."/>
            <person name="Xiao J."/>
        </authorList>
    </citation>
    <scope>NUCLEOTIDE SEQUENCE [LARGE SCALE GENOMIC DNA]</scope>
    <source>
        <strain evidence="1 2">SCSIO 10429</strain>
    </source>
</reference>
<dbReference type="RefSeq" id="WP_070017457.1">
    <property type="nucleotide sequence ID" value="NZ_LJGW01000258.1"/>
</dbReference>
<dbReference type="Proteomes" id="UP000176005">
    <property type="component" value="Unassembled WGS sequence"/>
</dbReference>
<evidence type="ECO:0000313" key="2">
    <source>
        <dbReference type="Proteomes" id="UP000176005"/>
    </source>
</evidence>
<gene>
    <name evidence="1" type="ORF">AN218_15395</name>
</gene>
<dbReference type="AlphaFoldDB" id="A0A1E7L411"/>
<name>A0A1E7L411_9ACTN</name>
<protein>
    <submittedName>
        <fullName evidence="1">Uncharacterized protein</fullName>
    </submittedName>
</protein>
<sequence length="126" mass="13849">MSTSAPTLADALDFISGASSDDLDRVLLSYKDRQKKLREIRAAAVRRGVTVRTSNLTPKRYDGLEGEVTEVETIRTRTAVTLLLTEESTDTLRRSEYVPPETKRFPLRGVPATCCEVIDGSETSAG</sequence>
<dbReference type="EMBL" id="LJGW01000258">
    <property type="protein sequence ID" value="OEV10922.1"/>
    <property type="molecule type" value="Genomic_DNA"/>
</dbReference>
<evidence type="ECO:0000313" key="1">
    <source>
        <dbReference type="EMBL" id="OEV10922.1"/>
    </source>
</evidence>
<accession>A0A1E7L411</accession>
<keyword evidence="2" id="KW-1185">Reference proteome</keyword>